<keyword evidence="3" id="KW-1185">Reference proteome</keyword>
<reference evidence="2 3" key="1">
    <citation type="submission" date="2020-05" db="EMBL/GenBank/DDBJ databases">
        <title>Complete genome sequence of Gemmatimonas greenlandica TET16.</title>
        <authorList>
            <person name="Zeng Y."/>
        </authorList>
    </citation>
    <scope>NUCLEOTIDE SEQUENCE [LARGE SCALE GENOMIC DNA]</scope>
    <source>
        <strain evidence="2 3">TET16</strain>
    </source>
</reference>
<dbReference type="InterPro" id="IPR016024">
    <property type="entry name" value="ARM-type_fold"/>
</dbReference>
<dbReference type="KEGG" id="ggr:HKW67_12385"/>
<name>A0A6M4IRW2_9BACT</name>
<evidence type="ECO:0000256" key="1">
    <source>
        <dbReference type="SAM" id="MobiDB-lite"/>
    </source>
</evidence>
<dbReference type="Gene3D" id="1.25.10.10">
    <property type="entry name" value="Leucine-rich Repeat Variant"/>
    <property type="match status" value="1"/>
</dbReference>
<sequence length="555" mass="58952">MGPLGYRRSTPNANSTDSGMHRAVPDGRSSRAVLRALALLIDRVVTVQALRPPEKTGEIDAELVMQPLVRDALRQLTARSRDGALLCRIVDGQLVLEGVPIERRLAADDPLLGGLLRRSLTLGIGSITVRQGAAPGELLTLASLFAQPFRTGEEARPLSGDTPTTITRAVMSDEPPRELLRSWSVLVTPLQQGADPMPRFTPSSSAVIDDSGIGTSTAGGSAVANALTRLAAARTDEAALAAGDLLVELIDGAEFRGDALTIESIARATMQHVHTVGGSGGRLGGERIMRRLLHRASLKLLATRVPYTPERTITLELMARAGDAAVEVLVQELMSSQESQARRAYFDSIVALDLNATLLFDLVRDNRWFVVRNAVALLGEMGVEQADVAMLPLLTHDDDRIRIAAARALMRLGTAKAMHGLHGVIEDQHPEVRRIAAAAYGLPGLGGGGVRPPAARLAAALDKERDEDVALEMLASLGKLGSADAIQRLLRIAQPAAAAEPGERQINRDAWIRIAALEALVRARGYAVMGAIDSLAGDADPEVAAAVVRLRATIA</sequence>
<dbReference type="Pfam" id="PF13646">
    <property type="entry name" value="HEAT_2"/>
    <property type="match status" value="1"/>
</dbReference>
<dbReference type="Proteomes" id="UP000500938">
    <property type="component" value="Chromosome"/>
</dbReference>
<gene>
    <name evidence="2" type="ORF">HKW67_12385</name>
</gene>
<dbReference type="AlphaFoldDB" id="A0A6M4IRW2"/>
<dbReference type="EMBL" id="CP053085">
    <property type="protein sequence ID" value="QJR36247.1"/>
    <property type="molecule type" value="Genomic_DNA"/>
</dbReference>
<proteinExistence type="predicted"/>
<dbReference type="RefSeq" id="WP_171225682.1">
    <property type="nucleotide sequence ID" value="NZ_CP053085.1"/>
</dbReference>
<organism evidence="2 3">
    <name type="scientific">Gemmatimonas groenlandica</name>
    <dbReference type="NCBI Taxonomy" id="2732249"/>
    <lineage>
        <taxon>Bacteria</taxon>
        <taxon>Pseudomonadati</taxon>
        <taxon>Gemmatimonadota</taxon>
        <taxon>Gemmatimonadia</taxon>
        <taxon>Gemmatimonadales</taxon>
        <taxon>Gemmatimonadaceae</taxon>
        <taxon>Gemmatimonas</taxon>
    </lineage>
</organism>
<feature type="compositionally biased region" description="Polar residues" evidence="1">
    <location>
        <begin position="9"/>
        <end position="18"/>
    </location>
</feature>
<protein>
    <submittedName>
        <fullName evidence="2">HEAT repeat domain-containing protein</fullName>
    </submittedName>
</protein>
<dbReference type="SUPFAM" id="SSF48371">
    <property type="entry name" value="ARM repeat"/>
    <property type="match status" value="1"/>
</dbReference>
<evidence type="ECO:0000313" key="3">
    <source>
        <dbReference type="Proteomes" id="UP000500938"/>
    </source>
</evidence>
<feature type="region of interest" description="Disordered" evidence="1">
    <location>
        <begin position="1"/>
        <end position="25"/>
    </location>
</feature>
<evidence type="ECO:0000313" key="2">
    <source>
        <dbReference type="EMBL" id="QJR36247.1"/>
    </source>
</evidence>
<accession>A0A6M4IRW2</accession>
<dbReference type="InterPro" id="IPR011989">
    <property type="entry name" value="ARM-like"/>
</dbReference>